<dbReference type="SUPFAM" id="SSF48264">
    <property type="entry name" value="Cytochrome P450"/>
    <property type="match status" value="1"/>
</dbReference>
<dbReference type="GO" id="GO:0005506">
    <property type="term" value="F:iron ion binding"/>
    <property type="evidence" value="ECO:0007669"/>
    <property type="project" value="InterPro"/>
</dbReference>
<dbReference type="GeneID" id="30005556"/>
<feature type="transmembrane region" description="Helical" evidence="8">
    <location>
        <begin position="16"/>
        <end position="37"/>
    </location>
</feature>
<sequence length="693" mass="77853">MSVQTPSPLNTPGVKMWSIVGLGVVAYLLYSLVNTLIRFRRNVNKAKRSGIPYVVVPVYYLDTWWLVSHPLWLPFLAKLPASWTRWVDFCIPDFCYRRSIEVFQQVGADTFLVVGPGGIMMHTADPAVITQITTRRNDFPKPIPIYRSLDIYGKNVVSTEGAVWRQHRKATSPPFTEKNNHLVWAESIDQASDMLASWVGPEGKGDITVDRVMDDTMRLSLYVISRAGFGRKLEWPSADAKADVDVNYVDNSKIQNDQGDRDLGHSMSYTYAIHCLLDNILVQFLLPRWLVKSIPFARFQKANEAYYEWGNYMREAVASKKKMLEGGNEDSKDQMDLLAQLVKGQLTSEKSKDVPLTESEVLGNMFVLILAGHETAANSIHFSLLYLALNPKSQRATQKDLDRIFQGRPPSEWDYDRDLPALFGGMVGAVLAEELRLVPPVIGIPKSTWGVPDQPITIDGKACTVPSGVYISLATGNVHRNPKYWPTNKPSLPGGKAAHPAANLDNDLEEFHPERWLLDEGSEVEQETANGKKEMPNETVTADGLGINEAADTSDRFYRPPKGAYLPFSDGYRACLGRRFAQVEVLATLAVILQNYSVELAVDQWATDEEVIVMDEDARVEVWQKAAQRARHLLLTGLGVIISLQMRAGHVPLRFVPRGKERFPDDADEKWKEKHPDLCEGARTPPGWRFWAS</sequence>
<dbReference type="PANTHER" id="PTHR24305">
    <property type="entry name" value="CYTOCHROME P450"/>
    <property type="match status" value="1"/>
</dbReference>
<dbReference type="GO" id="GO:0020037">
    <property type="term" value="F:heme binding"/>
    <property type="evidence" value="ECO:0007669"/>
    <property type="project" value="InterPro"/>
</dbReference>
<keyword evidence="4 7" id="KW-0560">Oxidoreductase</keyword>
<evidence type="ECO:0000256" key="7">
    <source>
        <dbReference type="RuleBase" id="RU000461"/>
    </source>
</evidence>
<protein>
    <recommendedName>
        <fullName evidence="11">Cytochrome P450</fullName>
    </recommendedName>
</protein>
<dbReference type="EMBL" id="LVYI01000001">
    <property type="protein sequence ID" value="OAP65414.1"/>
    <property type="molecule type" value="Genomic_DNA"/>
</dbReference>
<evidence type="ECO:0000256" key="6">
    <source>
        <dbReference type="PIRSR" id="PIRSR602401-1"/>
    </source>
</evidence>
<dbReference type="STRING" id="1367422.A0A178ZZV9"/>
<dbReference type="InterPro" id="IPR036396">
    <property type="entry name" value="Cyt_P450_sf"/>
</dbReference>
<dbReference type="PROSITE" id="PS00086">
    <property type="entry name" value="CYTOCHROME_P450"/>
    <property type="match status" value="1"/>
</dbReference>
<dbReference type="OrthoDB" id="1470350at2759"/>
<evidence type="ECO:0000256" key="2">
    <source>
        <dbReference type="ARBA" id="ARBA00010617"/>
    </source>
</evidence>
<dbReference type="InterPro" id="IPR002401">
    <property type="entry name" value="Cyt_P450_E_grp-I"/>
</dbReference>
<dbReference type="PRINTS" id="PR00385">
    <property type="entry name" value="P450"/>
</dbReference>
<feature type="transmembrane region" description="Helical" evidence="8">
    <location>
        <begin position="49"/>
        <end position="67"/>
    </location>
</feature>
<evidence type="ECO:0000313" key="10">
    <source>
        <dbReference type="Proteomes" id="UP000078343"/>
    </source>
</evidence>
<evidence type="ECO:0008006" key="11">
    <source>
        <dbReference type="Google" id="ProtNLM"/>
    </source>
</evidence>
<keyword evidence="5 6" id="KW-0408">Iron</keyword>
<keyword evidence="8" id="KW-0812">Transmembrane</keyword>
<dbReference type="PRINTS" id="PR00463">
    <property type="entry name" value="EP450I"/>
</dbReference>
<accession>A0A178ZZV9</accession>
<keyword evidence="8" id="KW-0472">Membrane</keyword>
<dbReference type="InterPro" id="IPR001128">
    <property type="entry name" value="Cyt_P450"/>
</dbReference>
<proteinExistence type="inferred from homology"/>
<keyword evidence="7" id="KW-0503">Monooxygenase</keyword>
<dbReference type="RefSeq" id="XP_018698781.1">
    <property type="nucleotide sequence ID" value="XM_018832902.1"/>
</dbReference>
<evidence type="ECO:0000313" key="9">
    <source>
        <dbReference type="EMBL" id="OAP65414.1"/>
    </source>
</evidence>
<dbReference type="CDD" id="cd11070">
    <property type="entry name" value="CYP56-like"/>
    <property type="match status" value="1"/>
</dbReference>
<comment type="caution">
    <text evidence="9">The sequence shown here is derived from an EMBL/GenBank/DDBJ whole genome shotgun (WGS) entry which is preliminary data.</text>
</comment>
<evidence type="ECO:0000256" key="8">
    <source>
        <dbReference type="SAM" id="Phobius"/>
    </source>
</evidence>
<name>A0A178ZZV9_9EURO</name>
<keyword evidence="10" id="KW-1185">Reference proteome</keyword>
<evidence type="ECO:0000256" key="4">
    <source>
        <dbReference type="ARBA" id="ARBA00023002"/>
    </source>
</evidence>
<reference evidence="9 10" key="1">
    <citation type="submission" date="2016-04" db="EMBL/GenBank/DDBJ databases">
        <title>Draft genome of Fonsecaea erecta CBS 125763.</title>
        <authorList>
            <person name="Weiss V.A."/>
            <person name="Vicente V.A."/>
            <person name="Raittz R.T."/>
            <person name="Moreno L.F."/>
            <person name="De Souza E.M."/>
            <person name="Pedrosa F.O."/>
            <person name="Steffens M.B."/>
            <person name="Faoro H."/>
            <person name="Tadra-Sfeir M.Z."/>
            <person name="Najafzadeh M.J."/>
            <person name="Felipe M.S."/>
            <person name="Teixeira M."/>
            <person name="Sun J."/>
            <person name="Xi L."/>
            <person name="Gomes R."/>
            <person name="De Azevedo C.M."/>
            <person name="Salgado C.G."/>
            <person name="Da Silva M.B."/>
            <person name="Nascimento M.F."/>
            <person name="Queiroz-Telles F."/>
            <person name="Attili D.S."/>
            <person name="Gorbushina A."/>
        </authorList>
    </citation>
    <scope>NUCLEOTIDE SEQUENCE [LARGE SCALE GENOMIC DNA]</scope>
    <source>
        <strain evidence="9 10">CBS 125763</strain>
    </source>
</reference>
<evidence type="ECO:0000256" key="5">
    <source>
        <dbReference type="ARBA" id="ARBA00023004"/>
    </source>
</evidence>
<dbReference type="GO" id="GO:0016705">
    <property type="term" value="F:oxidoreductase activity, acting on paired donors, with incorporation or reduction of molecular oxygen"/>
    <property type="evidence" value="ECO:0007669"/>
    <property type="project" value="InterPro"/>
</dbReference>
<dbReference type="Pfam" id="PF00067">
    <property type="entry name" value="p450"/>
    <property type="match status" value="2"/>
</dbReference>
<evidence type="ECO:0000256" key="3">
    <source>
        <dbReference type="ARBA" id="ARBA00022723"/>
    </source>
</evidence>
<keyword evidence="3 6" id="KW-0479">Metal-binding</keyword>
<comment type="similarity">
    <text evidence="2 7">Belongs to the cytochrome P450 family.</text>
</comment>
<dbReference type="GO" id="GO:0004497">
    <property type="term" value="F:monooxygenase activity"/>
    <property type="evidence" value="ECO:0007669"/>
    <property type="project" value="UniProtKB-KW"/>
</dbReference>
<dbReference type="Gene3D" id="1.10.630.10">
    <property type="entry name" value="Cytochrome P450"/>
    <property type="match status" value="1"/>
</dbReference>
<dbReference type="AlphaFoldDB" id="A0A178ZZV9"/>
<keyword evidence="8" id="KW-1133">Transmembrane helix</keyword>
<dbReference type="InterPro" id="IPR017972">
    <property type="entry name" value="Cyt_P450_CS"/>
</dbReference>
<feature type="binding site" description="axial binding residue" evidence="6">
    <location>
        <position position="575"/>
    </location>
    <ligand>
        <name>heme</name>
        <dbReference type="ChEBI" id="CHEBI:30413"/>
    </ligand>
    <ligandPart>
        <name>Fe</name>
        <dbReference type="ChEBI" id="CHEBI:18248"/>
    </ligandPart>
</feature>
<evidence type="ECO:0000256" key="1">
    <source>
        <dbReference type="ARBA" id="ARBA00001971"/>
    </source>
</evidence>
<gene>
    <name evidence="9" type="ORF">AYL99_01386</name>
</gene>
<dbReference type="InterPro" id="IPR050121">
    <property type="entry name" value="Cytochrome_P450_monoxygenase"/>
</dbReference>
<organism evidence="9 10">
    <name type="scientific">Fonsecaea erecta</name>
    <dbReference type="NCBI Taxonomy" id="1367422"/>
    <lineage>
        <taxon>Eukaryota</taxon>
        <taxon>Fungi</taxon>
        <taxon>Dikarya</taxon>
        <taxon>Ascomycota</taxon>
        <taxon>Pezizomycotina</taxon>
        <taxon>Eurotiomycetes</taxon>
        <taxon>Chaetothyriomycetidae</taxon>
        <taxon>Chaetothyriales</taxon>
        <taxon>Herpotrichiellaceae</taxon>
        <taxon>Fonsecaea</taxon>
    </lineage>
</organism>
<comment type="cofactor">
    <cofactor evidence="1 6">
        <name>heme</name>
        <dbReference type="ChEBI" id="CHEBI:30413"/>
    </cofactor>
</comment>
<keyword evidence="6 7" id="KW-0349">Heme</keyword>
<dbReference type="PANTHER" id="PTHR24305:SF166">
    <property type="entry name" value="CYTOCHROME P450 12A4, MITOCHONDRIAL-RELATED"/>
    <property type="match status" value="1"/>
</dbReference>
<dbReference type="Proteomes" id="UP000078343">
    <property type="component" value="Unassembled WGS sequence"/>
</dbReference>